<evidence type="ECO:0000256" key="7">
    <source>
        <dbReference type="SAM" id="MobiDB-lite"/>
    </source>
</evidence>
<keyword evidence="5 8" id="KW-1133">Transmembrane helix</keyword>
<gene>
    <name evidence="9" type="ORF">SCOCK_290078</name>
</gene>
<accession>A0A9W4GTK4</accession>
<feature type="region of interest" description="Disordered" evidence="7">
    <location>
        <begin position="340"/>
        <end position="359"/>
    </location>
</feature>
<keyword evidence="4 8" id="KW-0812">Transmembrane</keyword>
<feature type="transmembrane region" description="Helical" evidence="8">
    <location>
        <begin position="110"/>
        <end position="134"/>
    </location>
</feature>
<dbReference type="EMBL" id="CAJSLV010000058">
    <property type="protein sequence ID" value="CAG6394742.1"/>
    <property type="molecule type" value="Genomic_DNA"/>
</dbReference>
<dbReference type="PANTHER" id="PTHR43141">
    <property type="entry name" value="CYTOCHROME BD2 SUBUNIT II"/>
    <property type="match status" value="1"/>
</dbReference>
<dbReference type="AlphaFoldDB" id="A0A9W4GTK4"/>
<feature type="transmembrane region" description="Helical" evidence="8">
    <location>
        <begin position="154"/>
        <end position="174"/>
    </location>
</feature>
<feature type="transmembrane region" description="Helical" evidence="8">
    <location>
        <begin position="227"/>
        <end position="246"/>
    </location>
</feature>
<feature type="transmembrane region" description="Helical" evidence="8">
    <location>
        <begin position="396"/>
        <end position="414"/>
    </location>
</feature>
<comment type="caution">
    <text evidence="9">The sequence shown here is derived from an EMBL/GenBank/DDBJ whole genome shotgun (WGS) entry which is preliminary data.</text>
</comment>
<feature type="transmembrane region" description="Helical" evidence="8">
    <location>
        <begin position="295"/>
        <end position="319"/>
    </location>
</feature>
<evidence type="ECO:0000256" key="4">
    <source>
        <dbReference type="ARBA" id="ARBA00022692"/>
    </source>
</evidence>
<feature type="transmembrane region" description="Helical" evidence="8">
    <location>
        <begin position="255"/>
        <end position="275"/>
    </location>
</feature>
<protein>
    <submittedName>
        <fullName evidence="9">Cytochrome bd-I ubiquinol oxidase subunit 2 apoprotein</fullName>
    </submittedName>
</protein>
<reference evidence="9" key="1">
    <citation type="submission" date="2021-05" db="EMBL/GenBank/DDBJ databases">
        <authorList>
            <person name="Arsene-Ploetze F."/>
        </authorList>
    </citation>
    <scope>NUCLEOTIDE SEQUENCE</scope>
    <source>
        <strain evidence="9">DSM 42138</strain>
    </source>
</reference>
<evidence type="ECO:0000256" key="1">
    <source>
        <dbReference type="ARBA" id="ARBA00004651"/>
    </source>
</evidence>
<proteinExistence type="inferred from homology"/>
<comment type="subcellular location">
    <subcellularLocation>
        <location evidence="1">Cell membrane</location>
        <topology evidence="1">Multi-pass membrane protein</topology>
    </subcellularLocation>
</comment>
<dbReference type="GO" id="GO:0005886">
    <property type="term" value="C:plasma membrane"/>
    <property type="evidence" value="ECO:0007669"/>
    <property type="project" value="UniProtKB-SubCell"/>
</dbReference>
<dbReference type="Pfam" id="PF02322">
    <property type="entry name" value="Cyt_bd_oxida_II"/>
    <property type="match status" value="1"/>
</dbReference>
<dbReference type="GO" id="GO:0019646">
    <property type="term" value="P:aerobic electron transport chain"/>
    <property type="evidence" value="ECO:0007669"/>
    <property type="project" value="TreeGrafter"/>
</dbReference>
<dbReference type="GO" id="GO:0016682">
    <property type="term" value="F:oxidoreductase activity, acting on diphenols and related substances as donors, oxygen as acceptor"/>
    <property type="evidence" value="ECO:0007669"/>
    <property type="project" value="TreeGrafter"/>
</dbReference>
<name>A0A9W4GTK4_9ACTN</name>
<dbReference type="RefSeq" id="WP_251491473.1">
    <property type="nucleotide sequence ID" value="NZ_CAJSLV010000058.1"/>
</dbReference>
<dbReference type="PANTHER" id="PTHR43141:SF4">
    <property type="entry name" value="CYTOCHROME BD2 SUBUNIT II"/>
    <property type="match status" value="1"/>
</dbReference>
<dbReference type="Proteomes" id="UP001152519">
    <property type="component" value="Unassembled WGS sequence"/>
</dbReference>
<comment type="similarity">
    <text evidence="2">Belongs to the cytochrome ubiquinol oxidase subunit 2 family.</text>
</comment>
<keyword evidence="10" id="KW-1185">Reference proteome</keyword>
<feature type="transmembrane region" description="Helical" evidence="8">
    <location>
        <begin position="6"/>
        <end position="33"/>
    </location>
</feature>
<evidence type="ECO:0000256" key="5">
    <source>
        <dbReference type="ARBA" id="ARBA00022989"/>
    </source>
</evidence>
<evidence type="ECO:0000256" key="2">
    <source>
        <dbReference type="ARBA" id="ARBA00007543"/>
    </source>
</evidence>
<evidence type="ECO:0000256" key="6">
    <source>
        <dbReference type="ARBA" id="ARBA00023136"/>
    </source>
</evidence>
<feature type="transmembrane region" description="Helical" evidence="8">
    <location>
        <begin position="194"/>
        <end position="212"/>
    </location>
</feature>
<dbReference type="GO" id="GO:0009055">
    <property type="term" value="F:electron transfer activity"/>
    <property type="evidence" value="ECO:0007669"/>
    <property type="project" value="TreeGrafter"/>
</dbReference>
<evidence type="ECO:0000256" key="8">
    <source>
        <dbReference type="SAM" id="Phobius"/>
    </source>
</evidence>
<feature type="transmembrane region" description="Helical" evidence="8">
    <location>
        <begin position="80"/>
        <end position="98"/>
    </location>
</feature>
<organism evidence="9 10">
    <name type="scientific">Actinacidiphila cocklensis</name>
    <dbReference type="NCBI Taxonomy" id="887465"/>
    <lineage>
        <taxon>Bacteria</taxon>
        <taxon>Bacillati</taxon>
        <taxon>Actinomycetota</taxon>
        <taxon>Actinomycetes</taxon>
        <taxon>Kitasatosporales</taxon>
        <taxon>Streptomycetaceae</taxon>
        <taxon>Actinacidiphila</taxon>
    </lineage>
</organism>
<dbReference type="InterPro" id="IPR003317">
    <property type="entry name" value="Cyt-d_oxidase_su2"/>
</dbReference>
<keyword evidence="6 8" id="KW-0472">Membrane</keyword>
<feature type="transmembrane region" description="Helical" evidence="8">
    <location>
        <begin position="54"/>
        <end position="74"/>
    </location>
</feature>
<evidence type="ECO:0000313" key="10">
    <source>
        <dbReference type="Proteomes" id="UP001152519"/>
    </source>
</evidence>
<feature type="transmembrane region" description="Helical" evidence="8">
    <location>
        <begin position="373"/>
        <end position="390"/>
    </location>
</feature>
<keyword evidence="3" id="KW-1003">Cell membrane</keyword>
<sequence>MLEYASYALVLFALGAYLLLDGYDLGIGILSLFDRSDLRRKEYNELIATAWDANESWLILAGVALWAGLPSVYATVLPGLYLPLVVMLLAIVLRGAAIELQSAAPGYRRGWGLVFGLSSLVASLCQGLGAGAVLSGLPHHDGVFSGGTFDWFTPYSVLCALGLAAVHLLAGAAWLQDKTVGTAHHRAGRLGRPLLLAVAAAAVVLALGLRLADPQDFRFDEPLRTTLFGLAVVAAAVCWGVAWFGFGRRPDWRPFAAVAGTEAAGLLALVAATAPVVVPPDLTLRAAASPHGSQLFLVIGVGGCVPIVLAYNIYAWWVFRGKFTWPAALTDQPAALTGGSPALTDSAGPSDTAAREHAADAAGSRAPVVVRRVLLTLLALGTAAVSQDVFGGVATWIDPAGIAVFCLTALAVWIRSDRRSASAGEFDFPAAER</sequence>
<evidence type="ECO:0000313" key="9">
    <source>
        <dbReference type="EMBL" id="CAG6394742.1"/>
    </source>
</evidence>
<evidence type="ECO:0000256" key="3">
    <source>
        <dbReference type="ARBA" id="ARBA00022475"/>
    </source>
</evidence>
<dbReference type="GO" id="GO:0070069">
    <property type="term" value="C:cytochrome complex"/>
    <property type="evidence" value="ECO:0007669"/>
    <property type="project" value="TreeGrafter"/>
</dbReference>